<reference evidence="8 9" key="1">
    <citation type="submission" date="2020-01" db="EMBL/GenBank/DDBJ databases">
        <title>Insect and environment-associated Actinomycetes.</title>
        <authorList>
            <person name="Currrie C."/>
            <person name="Chevrette M."/>
            <person name="Carlson C."/>
            <person name="Stubbendieck R."/>
            <person name="Wendt-Pienkowski E."/>
        </authorList>
    </citation>
    <scope>NUCLEOTIDE SEQUENCE [LARGE SCALE GENOMIC DNA]</scope>
    <source>
        <strain evidence="8 9">SID11342</strain>
    </source>
</reference>
<dbReference type="PANTHER" id="PTHR30055:SF151">
    <property type="entry name" value="TRANSCRIPTIONAL REGULATORY PROTEIN"/>
    <property type="match status" value="1"/>
</dbReference>
<dbReference type="Pfam" id="PF02909">
    <property type="entry name" value="TetR_C_1"/>
    <property type="match status" value="1"/>
</dbReference>
<evidence type="ECO:0000313" key="9">
    <source>
        <dbReference type="Proteomes" id="UP000471293"/>
    </source>
</evidence>
<reference evidence="7 10" key="2">
    <citation type="submission" date="2021-07" db="EMBL/GenBank/DDBJ databases">
        <title>Sequencing Streptomyces halstedii LGO-A4 genome an citrus endophytic actinomycete.</title>
        <authorList>
            <person name="Samborskyy M."/>
            <person name="Scott N."/>
            <person name="Deglau R."/>
            <person name="Dickens S."/>
            <person name="Oliveira L.G."/>
        </authorList>
    </citation>
    <scope>NUCLEOTIDE SEQUENCE [LARGE SCALE GENOMIC DNA]</scope>
    <source>
        <strain evidence="7 10">LGO-A4</strain>
    </source>
</reference>
<dbReference type="AlphaFoldDB" id="A0A6N9TT62"/>
<feature type="DNA-binding region" description="H-T-H motif" evidence="5">
    <location>
        <begin position="35"/>
        <end position="54"/>
    </location>
</feature>
<dbReference type="PRINTS" id="PR00455">
    <property type="entry name" value="HTHTETR"/>
</dbReference>
<evidence type="ECO:0000256" key="2">
    <source>
        <dbReference type="ARBA" id="ARBA00023015"/>
    </source>
</evidence>
<comment type="caution">
    <text evidence="8">The sequence shown here is derived from an EMBL/GenBank/DDBJ whole genome shotgun (WGS) entry which is preliminary data.</text>
</comment>
<protein>
    <submittedName>
        <fullName evidence="8">TetR/AcrR family transcriptional regulator</fullName>
    </submittedName>
</protein>
<dbReference type="GO" id="GO:0045892">
    <property type="term" value="P:negative regulation of DNA-templated transcription"/>
    <property type="evidence" value="ECO:0007669"/>
    <property type="project" value="InterPro"/>
</dbReference>
<dbReference type="Proteomes" id="UP000735541">
    <property type="component" value="Unassembled WGS sequence"/>
</dbReference>
<dbReference type="InterPro" id="IPR009057">
    <property type="entry name" value="Homeodomain-like_sf"/>
</dbReference>
<evidence type="ECO:0000256" key="1">
    <source>
        <dbReference type="ARBA" id="ARBA00022491"/>
    </source>
</evidence>
<dbReference type="EMBL" id="JAAGLQ010000076">
    <property type="protein sequence ID" value="NEA14670.1"/>
    <property type="molecule type" value="Genomic_DNA"/>
</dbReference>
<sequence>MAVSRARGQHAGLSRDAILEAAVRLVDRQGLAALSMRQLGAELGVEAMALYHHIPNKSALLDGMVERVVAEASPPDFDGSSWSEGLRAYARSLLRALEAHPDLVPLFMSRPAMTPRNLRAMEAMLGALCAAGFEPRRALDVVYSLTGFVLGHVAVQTRIEESGPDGGADGAALLSGVAADVHPLLSRAARDDRPSGAASRFDFALDALLAGFAATRGV</sequence>
<gene>
    <name evidence="8" type="ORF">G3I29_03795</name>
    <name evidence="7" type="ORF">STHAL_23860</name>
</gene>
<dbReference type="Proteomes" id="UP000471293">
    <property type="component" value="Unassembled WGS sequence"/>
</dbReference>
<evidence type="ECO:0000313" key="8">
    <source>
        <dbReference type="EMBL" id="NEA14670.1"/>
    </source>
</evidence>
<dbReference type="Pfam" id="PF00440">
    <property type="entry name" value="TetR_N"/>
    <property type="match status" value="1"/>
</dbReference>
<keyword evidence="4" id="KW-0804">Transcription</keyword>
<dbReference type="SUPFAM" id="SSF48498">
    <property type="entry name" value="Tetracyclin repressor-like, C-terminal domain"/>
    <property type="match status" value="1"/>
</dbReference>
<dbReference type="InterPro" id="IPR050109">
    <property type="entry name" value="HTH-type_TetR-like_transc_reg"/>
</dbReference>
<keyword evidence="3 5" id="KW-0238">DNA-binding</keyword>
<keyword evidence="2" id="KW-0805">Transcription regulation</keyword>
<dbReference type="SUPFAM" id="SSF46689">
    <property type="entry name" value="Homeodomain-like"/>
    <property type="match status" value="1"/>
</dbReference>
<organism evidence="8 9">
    <name type="scientific">Streptomyces halstedii</name>
    <dbReference type="NCBI Taxonomy" id="1944"/>
    <lineage>
        <taxon>Bacteria</taxon>
        <taxon>Bacillati</taxon>
        <taxon>Actinomycetota</taxon>
        <taxon>Actinomycetes</taxon>
        <taxon>Kitasatosporales</taxon>
        <taxon>Streptomycetaceae</taxon>
        <taxon>Streptomyces</taxon>
    </lineage>
</organism>
<dbReference type="PANTHER" id="PTHR30055">
    <property type="entry name" value="HTH-TYPE TRANSCRIPTIONAL REGULATOR RUTR"/>
    <property type="match status" value="1"/>
</dbReference>
<dbReference type="GO" id="GO:0046677">
    <property type="term" value="P:response to antibiotic"/>
    <property type="evidence" value="ECO:0007669"/>
    <property type="project" value="InterPro"/>
</dbReference>
<accession>A0A6N9TT62</accession>
<dbReference type="RefSeq" id="WP_164342429.1">
    <property type="nucleotide sequence ID" value="NZ_JAAGLQ010000076.1"/>
</dbReference>
<dbReference type="Gene3D" id="1.10.357.10">
    <property type="entry name" value="Tetracycline Repressor, domain 2"/>
    <property type="match status" value="1"/>
</dbReference>
<dbReference type="GO" id="GO:0000976">
    <property type="term" value="F:transcription cis-regulatory region binding"/>
    <property type="evidence" value="ECO:0007669"/>
    <property type="project" value="TreeGrafter"/>
</dbReference>
<dbReference type="InterPro" id="IPR001647">
    <property type="entry name" value="HTH_TetR"/>
</dbReference>
<dbReference type="InterPro" id="IPR003012">
    <property type="entry name" value="Tet_transcr_reg_TetR"/>
</dbReference>
<evidence type="ECO:0000256" key="5">
    <source>
        <dbReference type="PROSITE-ProRule" id="PRU00335"/>
    </source>
</evidence>
<dbReference type="EMBL" id="JAHUVW010000001">
    <property type="protein sequence ID" value="MBV7672488.1"/>
    <property type="molecule type" value="Genomic_DNA"/>
</dbReference>
<dbReference type="PRINTS" id="PR00400">
    <property type="entry name" value="TETREPRESSOR"/>
</dbReference>
<dbReference type="InterPro" id="IPR004111">
    <property type="entry name" value="Repressor_TetR_C"/>
</dbReference>
<evidence type="ECO:0000259" key="6">
    <source>
        <dbReference type="PROSITE" id="PS50977"/>
    </source>
</evidence>
<evidence type="ECO:0000313" key="7">
    <source>
        <dbReference type="EMBL" id="MBV7672488.1"/>
    </source>
</evidence>
<dbReference type="PROSITE" id="PS50977">
    <property type="entry name" value="HTH_TETR_2"/>
    <property type="match status" value="1"/>
</dbReference>
<evidence type="ECO:0000313" key="10">
    <source>
        <dbReference type="Proteomes" id="UP000735541"/>
    </source>
</evidence>
<dbReference type="Gene3D" id="1.10.10.60">
    <property type="entry name" value="Homeodomain-like"/>
    <property type="match status" value="1"/>
</dbReference>
<keyword evidence="1" id="KW-0678">Repressor</keyword>
<dbReference type="GO" id="GO:0003700">
    <property type="term" value="F:DNA-binding transcription factor activity"/>
    <property type="evidence" value="ECO:0007669"/>
    <property type="project" value="TreeGrafter"/>
</dbReference>
<keyword evidence="10" id="KW-1185">Reference proteome</keyword>
<name>A0A6N9TT62_STRHA</name>
<dbReference type="InterPro" id="IPR036271">
    <property type="entry name" value="Tet_transcr_reg_TetR-rel_C_sf"/>
</dbReference>
<feature type="domain" description="HTH tetR-type" evidence="6">
    <location>
        <begin position="12"/>
        <end position="72"/>
    </location>
</feature>
<evidence type="ECO:0000256" key="4">
    <source>
        <dbReference type="ARBA" id="ARBA00023163"/>
    </source>
</evidence>
<proteinExistence type="predicted"/>
<evidence type="ECO:0000256" key="3">
    <source>
        <dbReference type="ARBA" id="ARBA00023125"/>
    </source>
</evidence>